<sequence length="205" mass="22980">MVNLRFFDFSVIAIFLLFLHAGNSHAGSKTCDNQLDVCGKRIDLENDRCWASCEKRYEDDFDAKDRCTDRCIQTSELADKTCIRNYDQCESSADSSPSPNPRSTLGAAQRQAENRERLAAKAQNCNWDVTWQQFAGYQQCVDAVSAAFLSLANRCMTGARNLTDYHFRSGRAGAAIDADLRKGDCPSKYSAIQSACLAYCQLTYW</sequence>
<evidence type="ECO:0000313" key="3">
    <source>
        <dbReference type="EMBL" id="CDI04645.1"/>
    </source>
</evidence>
<protein>
    <submittedName>
        <fullName evidence="3">Uncharacterized protein</fullName>
    </submittedName>
</protein>
<evidence type="ECO:0000256" key="2">
    <source>
        <dbReference type="SAM" id="SignalP"/>
    </source>
</evidence>
<accession>W6MD60</accession>
<name>W6MD60_9GAMM</name>
<comment type="caution">
    <text evidence="3">The sequence shown here is derived from an EMBL/GenBank/DDBJ whole genome shotgun (WGS) entry which is preliminary data.</text>
</comment>
<dbReference type="RefSeq" id="WP_139031779.1">
    <property type="nucleotide sequence ID" value="NZ_CBTJ020000114.1"/>
</dbReference>
<reference evidence="3" key="2">
    <citation type="submission" date="2014-03" db="EMBL/GenBank/DDBJ databases">
        <title>Candidatus Competibacter-lineage genomes retrieved from metagenomes reveal functional metabolic diversity.</title>
        <authorList>
            <person name="McIlroy S.J."/>
            <person name="Albertsen M."/>
            <person name="Andresen E.K."/>
            <person name="Saunders A.M."/>
            <person name="Kristiansen R."/>
            <person name="Stokholm-Bjerregaard M."/>
            <person name="Nielsen K.L."/>
            <person name="Nielsen P.H."/>
        </authorList>
    </citation>
    <scope>NUCLEOTIDE SEQUENCE</scope>
    <source>
        <strain evidence="3">Run_A_D11</strain>
    </source>
</reference>
<dbReference type="EMBL" id="CBTJ020000114">
    <property type="protein sequence ID" value="CDI04645.1"/>
    <property type="molecule type" value="Genomic_DNA"/>
</dbReference>
<evidence type="ECO:0000313" key="4">
    <source>
        <dbReference type="Proteomes" id="UP000035760"/>
    </source>
</evidence>
<feature type="signal peptide" evidence="2">
    <location>
        <begin position="1"/>
        <end position="26"/>
    </location>
</feature>
<evidence type="ECO:0000256" key="1">
    <source>
        <dbReference type="SAM" id="MobiDB-lite"/>
    </source>
</evidence>
<feature type="compositionally biased region" description="Polar residues" evidence="1">
    <location>
        <begin position="90"/>
        <end position="103"/>
    </location>
</feature>
<keyword evidence="4" id="KW-1185">Reference proteome</keyword>
<dbReference type="AlphaFoldDB" id="W6MD60"/>
<reference evidence="3" key="1">
    <citation type="submission" date="2013-07" db="EMBL/GenBank/DDBJ databases">
        <authorList>
            <person name="McIlroy S."/>
        </authorList>
    </citation>
    <scope>NUCLEOTIDE SEQUENCE [LARGE SCALE GENOMIC DNA]</scope>
    <source>
        <strain evidence="3">Run_A_D11</strain>
    </source>
</reference>
<feature type="chain" id="PRO_5004878802" evidence="2">
    <location>
        <begin position="27"/>
        <end position="205"/>
    </location>
</feature>
<proteinExistence type="predicted"/>
<feature type="region of interest" description="Disordered" evidence="1">
    <location>
        <begin position="90"/>
        <end position="109"/>
    </location>
</feature>
<gene>
    <name evidence="3" type="ORF">BN873_p20025</name>
</gene>
<dbReference type="Proteomes" id="UP000035760">
    <property type="component" value="Unassembled WGS sequence"/>
</dbReference>
<organism evidence="3 4">
    <name type="scientific">Candidatus Competibacter denitrificans Run_A_D11</name>
    <dbReference type="NCBI Taxonomy" id="1400863"/>
    <lineage>
        <taxon>Bacteria</taxon>
        <taxon>Pseudomonadati</taxon>
        <taxon>Pseudomonadota</taxon>
        <taxon>Gammaproteobacteria</taxon>
        <taxon>Candidatus Competibacteraceae</taxon>
        <taxon>Candidatus Competibacter</taxon>
    </lineage>
</organism>
<keyword evidence="2" id="KW-0732">Signal</keyword>